<dbReference type="CDD" id="cd13143">
    <property type="entry name" value="MATE_MepA_like"/>
    <property type="match status" value="1"/>
</dbReference>
<evidence type="ECO:0000256" key="5">
    <source>
        <dbReference type="ARBA" id="ARBA00022475"/>
    </source>
</evidence>
<evidence type="ECO:0000256" key="8">
    <source>
        <dbReference type="ARBA" id="ARBA00023136"/>
    </source>
</evidence>
<feature type="transmembrane region" description="Helical" evidence="10">
    <location>
        <begin position="137"/>
        <end position="155"/>
    </location>
</feature>
<feature type="transmembrane region" description="Helical" evidence="10">
    <location>
        <begin position="238"/>
        <end position="262"/>
    </location>
</feature>
<sequence length="452" mass="48425">MSVENDLGRDNIRRLVLRIALPSMLAQFVSVLYSIVDRMYIGNIPRIGDVALAGVGVCGPVVTMIGSVASLVGIGGSPLMSRRMGEGRMDEARKILSNAFVLLLSLAVILAVAMIAIRRPMLMLFGASEATYPYADVYFTTYLTGTVFALLSTGMNQFIIAQGFAKVGMLSVILGAVLNIILDPVFIFVLGMGVEGAAVATVLSQLASCVFVLAFLFGKRVPVRITFGGYSPGIMGKILVMGFTPFIIIAIDNVMIIALNAVLARYSAPGEGDMLITCATIVQSFMLVVTMPLGGISSGTQTILAYNYGAGRKDRVMTAQRYIVFLCVAYTALLFAAARTISPLFVRLFTANPQIADTAVWAIGISTMALIPLGAQYAVVDGFTGLGQVRYALPLSFFRKLVYFVPLFILPVFFGAKAVFFAEPISDIAGPVVTAILYAAVMPRLMGEKKHY</sequence>
<keyword evidence="8 10" id="KW-0472">Membrane</keyword>
<feature type="transmembrane region" description="Helical" evidence="10">
    <location>
        <begin position="15"/>
        <end position="36"/>
    </location>
</feature>
<dbReference type="InterPro" id="IPR002528">
    <property type="entry name" value="MATE_fam"/>
</dbReference>
<keyword evidence="7 10" id="KW-1133">Transmembrane helix</keyword>
<evidence type="ECO:0000256" key="6">
    <source>
        <dbReference type="ARBA" id="ARBA00022692"/>
    </source>
</evidence>
<reference evidence="11" key="2">
    <citation type="journal article" date="2021" name="PeerJ">
        <title>Extensive microbial diversity within the chicken gut microbiome revealed by metagenomics and culture.</title>
        <authorList>
            <person name="Gilroy R."/>
            <person name="Ravi A."/>
            <person name="Getino M."/>
            <person name="Pursley I."/>
            <person name="Horton D.L."/>
            <person name="Alikhan N.F."/>
            <person name="Baker D."/>
            <person name="Gharbi K."/>
            <person name="Hall N."/>
            <person name="Watson M."/>
            <person name="Adriaenssens E.M."/>
            <person name="Foster-Nyarko E."/>
            <person name="Jarju S."/>
            <person name="Secka A."/>
            <person name="Antonio M."/>
            <person name="Oren A."/>
            <person name="Chaudhuri R.R."/>
            <person name="La Ragione R."/>
            <person name="Hildebrand F."/>
            <person name="Pallen M.J."/>
        </authorList>
    </citation>
    <scope>NUCLEOTIDE SEQUENCE</scope>
    <source>
        <strain evidence="11">CHK178-757</strain>
    </source>
</reference>
<evidence type="ECO:0000313" key="12">
    <source>
        <dbReference type="Proteomes" id="UP000823927"/>
    </source>
</evidence>
<dbReference type="GO" id="GO:0046677">
    <property type="term" value="P:response to antibiotic"/>
    <property type="evidence" value="ECO:0007669"/>
    <property type="project" value="UniProtKB-KW"/>
</dbReference>
<evidence type="ECO:0000313" key="11">
    <source>
        <dbReference type="EMBL" id="HIS46602.1"/>
    </source>
</evidence>
<evidence type="ECO:0000256" key="4">
    <source>
        <dbReference type="ARBA" id="ARBA00022448"/>
    </source>
</evidence>
<dbReference type="PANTHER" id="PTHR43823:SF3">
    <property type="entry name" value="MULTIDRUG EXPORT PROTEIN MEPA"/>
    <property type="match status" value="1"/>
</dbReference>
<evidence type="ECO:0000256" key="7">
    <source>
        <dbReference type="ARBA" id="ARBA00022989"/>
    </source>
</evidence>
<keyword evidence="6 10" id="KW-0812">Transmembrane</keyword>
<feature type="transmembrane region" description="Helical" evidence="10">
    <location>
        <begin position="51"/>
        <end position="74"/>
    </location>
</feature>
<dbReference type="Pfam" id="PF01554">
    <property type="entry name" value="MatE"/>
    <property type="match status" value="2"/>
</dbReference>
<evidence type="ECO:0000256" key="3">
    <source>
        <dbReference type="ARBA" id="ARBA00022106"/>
    </source>
</evidence>
<feature type="transmembrane region" description="Helical" evidence="10">
    <location>
        <begin position="322"/>
        <end position="346"/>
    </location>
</feature>
<dbReference type="Proteomes" id="UP000823927">
    <property type="component" value="Unassembled WGS sequence"/>
</dbReference>
<proteinExistence type="inferred from homology"/>
<keyword evidence="5" id="KW-1003">Cell membrane</keyword>
<name>A0A9D1JPZ0_9FIRM</name>
<dbReference type="InterPro" id="IPR048279">
    <property type="entry name" value="MdtK-like"/>
</dbReference>
<evidence type="ECO:0000256" key="9">
    <source>
        <dbReference type="ARBA" id="ARBA00023251"/>
    </source>
</evidence>
<keyword evidence="4" id="KW-0813">Transport</keyword>
<feature type="transmembrane region" description="Helical" evidence="10">
    <location>
        <begin position="196"/>
        <end position="217"/>
    </location>
</feature>
<dbReference type="GO" id="GO:0005886">
    <property type="term" value="C:plasma membrane"/>
    <property type="evidence" value="ECO:0007669"/>
    <property type="project" value="UniProtKB-SubCell"/>
</dbReference>
<dbReference type="NCBIfam" id="TIGR00797">
    <property type="entry name" value="matE"/>
    <property type="match status" value="1"/>
</dbReference>
<feature type="transmembrane region" description="Helical" evidence="10">
    <location>
        <begin position="274"/>
        <end position="294"/>
    </location>
</feature>
<reference evidence="11" key="1">
    <citation type="submission" date="2020-10" db="EMBL/GenBank/DDBJ databases">
        <authorList>
            <person name="Gilroy R."/>
        </authorList>
    </citation>
    <scope>NUCLEOTIDE SEQUENCE</scope>
    <source>
        <strain evidence="11">CHK178-757</strain>
    </source>
</reference>
<dbReference type="InterPro" id="IPR051327">
    <property type="entry name" value="MATE_MepA_subfamily"/>
</dbReference>
<evidence type="ECO:0000256" key="10">
    <source>
        <dbReference type="SAM" id="Phobius"/>
    </source>
</evidence>
<dbReference type="GO" id="GO:0042910">
    <property type="term" value="F:xenobiotic transmembrane transporter activity"/>
    <property type="evidence" value="ECO:0007669"/>
    <property type="project" value="InterPro"/>
</dbReference>
<comment type="similarity">
    <text evidence="2">Belongs to the multi antimicrobial extrusion (MATE) (TC 2.A.66.1) family. MepA subfamily.</text>
</comment>
<feature type="transmembrane region" description="Helical" evidence="10">
    <location>
        <begin position="95"/>
        <end position="117"/>
    </location>
</feature>
<comment type="subcellular location">
    <subcellularLocation>
        <location evidence="1">Cell membrane</location>
        <topology evidence="1">Multi-pass membrane protein</topology>
    </subcellularLocation>
</comment>
<dbReference type="PANTHER" id="PTHR43823">
    <property type="entry name" value="SPORULATION PROTEIN YKVU"/>
    <property type="match status" value="1"/>
</dbReference>
<dbReference type="GO" id="GO:0015297">
    <property type="term" value="F:antiporter activity"/>
    <property type="evidence" value="ECO:0007669"/>
    <property type="project" value="InterPro"/>
</dbReference>
<comment type="caution">
    <text evidence="11">The sequence shown here is derived from an EMBL/GenBank/DDBJ whole genome shotgun (WGS) entry which is preliminary data.</text>
</comment>
<feature type="transmembrane region" description="Helical" evidence="10">
    <location>
        <begin position="167"/>
        <end position="190"/>
    </location>
</feature>
<feature type="transmembrane region" description="Helical" evidence="10">
    <location>
        <begin position="358"/>
        <end position="380"/>
    </location>
</feature>
<evidence type="ECO:0000256" key="1">
    <source>
        <dbReference type="ARBA" id="ARBA00004651"/>
    </source>
</evidence>
<dbReference type="InterPro" id="IPR045070">
    <property type="entry name" value="MATE_MepA-like"/>
</dbReference>
<gene>
    <name evidence="11" type="ORF">IAB46_03405</name>
</gene>
<evidence type="ECO:0000256" key="2">
    <source>
        <dbReference type="ARBA" id="ARBA00008417"/>
    </source>
</evidence>
<feature type="transmembrane region" description="Helical" evidence="10">
    <location>
        <begin position="428"/>
        <end position="446"/>
    </location>
</feature>
<dbReference type="EMBL" id="DVIT01000013">
    <property type="protein sequence ID" value="HIS46602.1"/>
    <property type="molecule type" value="Genomic_DNA"/>
</dbReference>
<dbReference type="AlphaFoldDB" id="A0A9D1JPZ0"/>
<organism evidence="11 12">
    <name type="scientific">Candidatus Scybalocola faecigallinarum</name>
    <dbReference type="NCBI Taxonomy" id="2840941"/>
    <lineage>
        <taxon>Bacteria</taxon>
        <taxon>Bacillati</taxon>
        <taxon>Bacillota</taxon>
        <taxon>Clostridia</taxon>
        <taxon>Lachnospirales</taxon>
        <taxon>Lachnospiraceae</taxon>
        <taxon>Lachnospiraceae incertae sedis</taxon>
        <taxon>Candidatus Scybalocola (ex Gilroy et al. 2021)</taxon>
    </lineage>
</organism>
<dbReference type="PIRSF" id="PIRSF006603">
    <property type="entry name" value="DinF"/>
    <property type="match status" value="1"/>
</dbReference>
<keyword evidence="9" id="KW-0046">Antibiotic resistance</keyword>
<feature type="transmembrane region" description="Helical" evidence="10">
    <location>
        <begin position="401"/>
        <end position="422"/>
    </location>
</feature>
<accession>A0A9D1JPZ0</accession>
<protein>
    <recommendedName>
        <fullName evidence="3">Multidrug export protein MepA</fullName>
    </recommendedName>
</protein>